<keyword evidence="6" id="KW-0862">Zinc</keyword>
<feature type="compositionally biased region" description="Basic residues" evidence="7">
    <location>
        <begin position="1566"/>
        <end position="1580"/>
    </location>
</feature>
<dbReference type="PANTHER" id="PTHR45626:SF26">
    <property type="entry name" value="FAMILY HELICASE, PUTATIVE (AFU_ORTHOLOGUE AFUA_2G09120)-RELATED"/>
    <property type="match status" value="1"/>
</dbReference>
<gene>
    <name evidence="9" type="ORF">QBC35DRAFT_471233</name>
</gene>
<name>A0AAN6WZA8_9PEZI</name>
<evidence type="ECO:0000256" key="2">
    <source>
        <dbReference type="ARBA" id="ARBA00022679"/>
    </source>
</evidence>
<feature type="domain" description="RING-type" evidence="8">
    <location>
        <begin position="2128"/>
        <end position="2165"/>
    </location>
</feature>
<feature type="region of interest" description="Disordered" evidence="7">
    <location>
        <begin position="452"/>
        <end position="481"/>
    </location>
</feature>
<evidence type="ECO:0000256" key="6">
    <source>
        <dbReference type="PROSITE-ProRule" id="PRU00175"/>
    </source>
</evidence>
<dbReference type="GO" id="GO:0032259">
    <property type="term" value="P:methylation"/>
    <property type="evidence" value="ECO:0007669"/>
    <property type="project" value="UniProtKB-KW"/>
</dbReference>
<evidence type="ECO:0000313" key="10">
    <source>
        <dbReference type="Proteomes" id="UP001302126"/>
    </source>
</evidence>
<dbReference type="Pfam" id="PF00145">
    <property type="entry name" value="DNA_methylase"/>
    <property type="match status" value="1"/>
</dbReference>
<feature type="compositionally biased region" description="Polar residues" evidence="7">
    <location>
        <begin position="1592"/>
        <end position="1601"/>
    </location>
</feature>
<dbReference type="InterPro" id="IPR038718">
    <property type="entry name" value="SNF2-like_sf"/>
</dbReference>
<reference evidence="9" key="1">
    <citation type="journal article" date="2023" name="Mol. Phylogenet. Evol.">
        <title>Genome-scale phylogeny and comparative genomics of the fungal order Sordariales.</title>
        <authorList>
            <person name="Hensen N."/>
            <person name="Bonometti L."/>
            <person name="Westerberg I."/>
            <person name="Brannstrom I.O."/>
            <person name="Guillou S."/>
            <person name="Cros-Aarteil S."/>
            <person name="Calhoun S."/>
            <person name="Haridas S."/>
            <person name="Kuo A."/>
            <person name="Mondo S."/>
            <person name="Pangilinan J."/>
            <person name="Riley R."/>
            <person name="LaButti K."/>
            <person name="Andreopoulos B."/>
            <person name="Lipzen A."/>
            <person name="Chen C."/>
            <person name="Yan M."/>
            <person name="Daum C."/>
            <person name="Ng V."/>
            <person name="Clum A."/>
            <person name="Steindorff A."/>
            <person name="Ohm R.A."/>
            <person name="Martin F."/>
            <person name="Silar P."/>
            <person name="Natvig D.O."/>
            <person name="Lalanne C."/>
            <person name="Gautier V."/>
            <person name="Ament-Velasquez S.L."/>
            <person name="Kruys A."/>
            <person name="Hutchinson M.I."/>
            <person name="Powell A.J."/>
            <person name="Barry K."/>
            <person name="Miller A.N."/>
            <person name="Grigoriev I.V."/>
            <person name="Debuchy R."/>
            <person name="Gladieux P."/>
            <person name="Hiltunen Thoren M."/>
            <person name="Johannesson H."/>
        </authorList>
    </citation>
    <scope>NUCLEOTIDE SEQUENCE</scope>
    <source>
        <strain evidence="9">PSN309</strain>
    </source>
</reference>
<feature type="region of interest" description="Disordered" evidence="7">
    <location>
        <begin position="1"/>
        <end position="133"/>
    </location>
</feature>
<dbReference type="GO" id="GO:0008270">
    <property type="term" value="F:zinc ion binding"/>
    <property type="evidence" value="ECO:0007669"/>
    <property type="project" value="UniProtKB-KW"/>
</dbReference>
<dbReference type="InterPro" id="IPR027417">
    <property type="entry name" value="P-loop_NTPase"/>
</dbReference>
<dbReference type="PROSITE" id="PS50089">
    <property type="entry name" value="ZF_RING_2"/>
    <property type="match status" value="1"/>
</dbReference>
<evidence type="ECO:0000256" key="4">
    <source>
        <dbReference type="ARBA" id="ARBA00022801"/>
    </source>
</evidence>
<dbReference type="PANTHER" id="PTHR45626">
    <property type="entry name" value="TRANSCRIPTION TERMINATION FACTOR 2-RELATED"/>
    <property type="match status" value="1"/>
</dbReference>
<evidence type="ECO:0000256" key="3">
    <source>
        <dbReference type="ARBA" id="ARBA00022741"/>
    </source>
</evidence>
<dbReference type="InterPro" id="IPR029063">
    <property type="entry name" value="SAM-dependent_MTases_sf"/>
</dbReference>
<feature type="region of interest" description="Disordered" evidence="7">
    <location>
        <begin position="1547"/>
        <end position="1601"/>
    </location>
</feature>
<dbReference type="Gene3D" id="3.40.50.150">
    <property type="entry name" value="Vaccinia Virus protein VP39"/>
    <property type="match status" value="1"/>
</dbReference>
<keyword evidence="2" id="KW-0808">Transferase</keyword>
<sequence>MPPSKGKPPSPKDEQPARASSARQGDAKSAGDQGEPTEDKGKQIARRTSARIANRKPAKDSCDSDEKSADESAPSVGMPKGKSANDKGKQPARGAPSARNSTRKPAKNARGSANKSTKVSAPRGKKEHLLKGEPPLVNARDMFDDMVTRVDHSVLWERPVRISVGTACSGTDAPIFAFHLLQEAIEINYHIEGKGKGKPFEVDHVFSCEIEPVKQGFIRRNVPGNPIIFRDVVEMAYAARNRNEAVEIMTAGGYKREMPDKRLDIFFCGSSCVDYSNLNTKKPKDNIGALKAFIKNDKKLVYQPYQHPNTPFEAALDNAFMDIKAGATGESVRTFFSSLIFINYHRPKVVIFENVQNAPWEIYAQQVFPLVGYYTTFLRVDTKDYYLPQTRNRGYILAIDIRDNGALSPQTAPKVLEAWKQLMKECKRQPSAPVTSFLLGSDDPATILARSDLETDSQNNTSWEKSSLRHESTRRQFSLSADENPFSKKVMRNGRVIGPVYPTHSHQEWWKRQTGRVIDLMDIIEAVGNRNGIYLQHKTSVVDVSQNVDRINPFKKPTGSGKVELKENLGVTGCITPSGQPIVTNLLRLVTGTEVLALQGMPIEEITISTESQAQLRNLAGNAMTVTVVGAATFAALLSLKKADGTFFDKYLDEHGSCQDNRLTLRPGNFLALEDHSGCAFPSSDSELSPLVHISPSILATVQKMTRRCPCPPVILPPTRAPTLLICQDCGTGLCSTCCGNPTHNLVVHQNDAMLSAEEGKVALKSLLPEAFELSLTWDDLQLQSIFETSSMTDLEACTTTMKQVYNMMDKVLGTRTRYFLSDIEVTEVVTVVYTAQHSVANLVLDPSGTAIWYIYVTHSWKKDPRGGLPKDFDYSQPIARGILEQTSDFATLPSWSFWAPWKVDLVVDLYKSSARHVQIQDVTVDATCGTAGDELFTMTGNDAETTPSMFIFRDCTPLETPAEDCVVFSPTMRRLEPHEHREVYLRLKPDVVRLDHLPPGHTTKVPGSWSGFWVPCSEQTRVLLEPVKLVTTRWGVPDHFSAQPCHFEKEGASLDQPACGLVQVTTSLTAFPISKATDHKLRVANLSQHGFIKIPSTQRNAFLREFAFASSAVRGSNVPERFRVAGSDGIIGGYDWIPVDGCNTCTVVPPKVWMRNGVIKRESVEDPDEALQFENRHRNLPSPITVAARLLPENQLDFRILLKPRVLPCKAKAHLLKAHQTVHSGFEAVKFQSQLYFCVVLDNAYPQHLQFGSLFDQIEPCSEEHSAGVIPMPGLRVRTPRFVSQRHSLRRDQEGAVMWMIQRERSPADFLEVEIEEEIVGPVSMRVLGKAVWQTKFPVSSRGGVVAHEIGYGKTVVVLGLLDHMRDHDKSVSIKDRRSADDIWQQEFKSPDERPCSDSDHKPTFFFHIKATLIIVPAHLTDQWRNEVAKFLGLQKSSEDYAVIVIKTAKQFINCTKEQLARAEIIILSTSVLTHTLLKNFTYLSGMPDVEPEKLSNRHKEMWFQDILRMNRMLLSRYLAGEEAGTTPEKLMEDIRDFRNDHVASLAKQRSKQESNFVTDSSRKEYKHKRASSKSKTKRASSESKTDIKDANNTPEQSSMDNNEWDFCWLLACSFARIVWDECSYDDSNRNKCTALFVGNTLANAKWLLSGTPKVFDLAETCRTAKVFGVHLARHEPRIMPGLDTVTNGPVVPQLSKSEEYHMYSSGLKSPLLALERHRQAETFVGQYYRANHLESRTLEWEEQEVKVPFPATAAMRYHLAHQEALDVDMDYTALSPHAREEVALPGAELEDKEAAAKQLLGLLACGLGTGLKCGGDQMFVFIQQRRAVMDRIGKDLKFLWDKAMWLCGWLELLVERKGTEKSLIATIRPYLTQVRLMCSDLKESHTTESYDKFEGLQVFDKEASCLIPDYKNLVPISIAESWDNTKFFARTAHYTWTTFFEATKIKSESLKPDEARYLARTRCRRELITEHTFQPESESESQLDDVSLIRDHLATLCKDKKPQVSMSSSAGLDKLDKKTLLDEARVYNLKVAPSTTAETLKKLIREHKSGIASGDKYWDGRGPPSRYQSFHGVRSPEAAFKEFKVILGQLYRTRQDYRAAVREQVFLPRFESIVEGAHGPHSRKECDGCKKPLESLGASFLVVSCGHLLCSTCRSATLSRYCPSQGCVSFIHERPVLRCSEMPRYNEHRNRVAHIVEHVGGILEKNDNERVLVFAQYSILLQALAKELKAVDPALSNLPTLSKEGDVSEALEEFKRGLAGRVMLLDIEDETSAGSNLTIANHVVFANPFSHSDPGHQKRTLSQAKGRCIRYGQKKKVQVYHFFAPNTVEEDIYREYATLINPPPATVIPQQHSTIPSI</sequence>
<feature type="compositionally biased region" description="Basic and acidic residues" evidence="7">
    <location>
        <begin position="57"/>
        <end position="70"/>
    </location>
</feature>
<dbReference type="GO" id="GO:0008094">
    <property type="term" value="F:ATP-dependent activity, acting on DNA"/>
    <property type="evidence" value="ECO:0007669"/>
    <property type="project" value="TreeGrafter"/>
</dbReference>
<dbReference type="GO" id="GO:0008168">
    <property type="term" value="F:methyltransferase activity"/>
    <property type="evidence" value="ECO:0007669"/>
    <property type="project" value="UniProtKB-KW"/>
</dbReference>
<keyword evidence="1" id="KW-0489">Methyltransferase</keyword>
<dbReference type="SUPFAM" id="SSF52540">
    <property type="entry name" value="P-loop containing nucleoside triphosphate hydrolases"/>
    <property type="match status" value="2"/>
</dbReference>
<dbReference type="EMBL" id="MU864361">
    <property type="protein sequence ID" value="KAK4191163.1"/>
    <property type="molecule type" value="Genomic_DNA"/>
</dbReference>
<dbReference type="GO" id="GO:0016787">
    <property type="term" value="F:hydrolase activity"/>
    <property type="evidence" value="ECO:0007669"/>
    <property type="project" value="UniProtKB-KW"/>
</dbReference>
<dbReference type="Proteomes" id="UP001302126">
    <property type="component" value="Unassembled WGS sequence"/>
</dbReference>
<keyword evidence="3" id="KW-0547">Nucleotide-binding</keyword>
<reference evidence="9" key="2">
    <citation type="submission" date="2023-05" db="EMBL/GenBank/DDBJ databases">
        <authorList>
            <consortium name="Lawrence Berkeley National Laboratory"/>
            <person name="Steindorff A."/>
            <person name="Hensen N."/>
            <person name="Bonometti L."/>
            <person name="Westerberg I."/>
            <person name="Brannstrom I.O."/>
            <person name="Guillou S."/>
            <person name="Cros-Aarteil S."/>
            <person name="Calhoun S."/>
            <person name="Haridas S."/>
            <person name="Kuo A."/>
            <person name="Mondo S."/>
            <person name="Pangilinan J."/>
            <person name="Riley R."/>
            <person name="Labutti K."/>
            <person name="Andreopoulos B."/>
            <person name="Lipzen A."/>
            <person name="Chen C."/>
            <person name="Yanf M."/>
            <person name="Daum C."/>
            <person name="Ng V."/>
            <person name="Clum A."/>
            <person name="Ohm R."/>
            <person name="Martin F."/>
            <person name="Silar P."/>
            <person name="Natvig D."/>
            <person name="Lalanne C."/>
            <person name="Gautier V."/>
            <person name="Ament-Velasquez S.L."/>
            <person name="Kruys A."/>
            <person name="Hutchinson M.I."/>
            <person name="Powell A.J."/>
            <person name="Barry K."/>
            <person name="Miller A.N."/>
            <person name="Grigoriev I.V."/>
            <person name="Debuchy R."/>
            <person name="Gladieux P."/>
            <person name="Thoren M.H."/>
            <person name="Johannesson H."/>
        </authorList>
    </citation>
    <scope>NUCLEOTIDE SEQUENCE</scope>
    <source>
        <strain evidence="9">PSN309</strain>
    </source>
</reference>
<keyword evidence="5" id="KW-0067">ATP-binding</keyword>
<comment type="caution">
    <text evidence="9">The sequence shown here is derived from an EMBL/GenBank/DDBJ whole genome shotgun (WGS) entry which is preliminary data.</text>
</comment>
<dbReference type="InterPro" id="IPR000330">
    <property type="entry name" value="SNF2_N"/>
</dbReference>
<evidence type="ECO:0000259" key="8">
    <source>
        <dbReference type="PROSITE" id="PS50089"/>
    </source>
</evidence>
<proteinExistence type="predicted"/>
<feature type="compositionally biased region" description="Basic residues" evidence="7">
    <location>
        <begin position="43"/>
        <end position="56"/>
    </location>
</feature>
<evidence type="ECO:0000256" key="7">
    <source>
        <dbReference type="SAM" id="MobiDB-lite"/>
    </source>
</evidence>
<dbReference type="InterPro" id="IPR049730">
    <property type="entry name" value="SNF2/RAD54-like_C"/>
</dbReference>
<dbReference type="GO" id="GO:0005524">
    <property type="term" value="F:ATP binding"/>
    <property type="evidence" value="ECO:0007669"/>
    <property type="project" value="UniProtKB-KW"/>
</dbReference>
<dbReference type="CDD" id="cd18793">
    <property type="entry name" value="SF2_C_SNF"/>
    <property type="match status" value="1"/>
</dbReference>
<dbReference type="Gene3D" id="3.40.50.10810">
    <property type="entry name" value="Tandem AAA-ATPase domain"/>
    <property type="match status" value="1"/>
</dbReference>
<dbReference type="InterPro" id="IPR050628">
    <property type="entry name" value="SNF2_RAD54_helicase_TF"/>
</dbReference>
<feature type="compositionally biased region" description="Polar residues" evidence="7">
    <location>
        <begin position="456"/>
        <end position="465"/>
    </location>
</feature>
<dbReference type="Pfam" id="PF00176">
    <property type="entry name" value="SNF2-rel_dom"/>
    <property type="match status" value="1"/>
</dbReference>
<evidence type="ECO:0000256" key="5">
    <source>
        <dbReference type="ARBA" id="ARBA00022840"/>
    </source>
</evidence>
<keyword evidence="10" id="KW-1185">Reference proteome</keyword>
<protein>
    <recommendedName>
        <fullName evidence="8">RING-type domain-containing protein</fullName>
    </recommendedName>
</protein>
<dbReference type="InterPro" id="IPR001525">
    <property type="entry name" value="C5_MeTfrase"/>
</dbReference>
<dbReference type="Gene3D" id="3.40.50.300">
    <property type="entry name" value="P-loop containing nucleotide triphosphate hydrolases"/>
    <property type="match status" value="1"/>
</dbReference>
<dbReference type="SUPFAM" id="SSF53335">
    <property type="entry name" value="S-adenosyl-L-methionine-dependent methyltransferases"/>
    <property type="match status" value="1"/>
</dbReference>
<dbReference type="GO" id="GO:0006281">
    <property type="term" value="P:DNA repair"/>
    <property type="evidence" value="ECO:0007669"/>
    <property type="project" value="TreeGrafter"/>
</dbReference>
<accession>A0AAN6WZA8</accession>
<dbReference type="InterPro" id="IPR001841">
    <property type="entry name" value="Znf_RING"/>
</dbReference>
<feature type="compositionally biased region" description="Basic and acidic residues" evidence="7">
    <location>
        <begin position="1581"/>
        <end position="1591"/>
    </location>
</feature>
<keyword evidence="6" id="KW-0479">Metal-binding</keyword>
<dbReference type="GO" id="GO:0005634">
    <property type="term" value="C:nucleus"/>
    <property type="evidence" value="ECO:0007669"/>
    <property type="project" value="TreeGrafter"/>
</dbReference>
<keyword evidence="6" id="KW-0863">Zinc-finger</keyword>
<organism evidence="9 10">
    <name type="scientific">Podospora australis</name>
    <dbReference type="NCBI Taxonomy" id="1536484"/>
    <lineage>
        <taxon>Eukaryota</taxon>
        <taxon>Fungi</taxon>
        <taxon>Dikarya</taxon>
        <taxon>Ascomycota</taxon>
        <taxon>Pezizomycotina</taxon>
        <taxon>Sordariomycetes</taxon>
        <taxon>Sordariomycetidae</taxon>
        <taxon>Sordariales</taxon>
        <taxon>Podosporaceae</taxon>
        <taxon>Podospora</taxon>
    </lineage>
</organism>
<evidence type="ECO:0000313" key="9">
    <source>
        <dbReference type="EMBL" id="KAK4191163.1"/>
    </source>
</evidence>
<evidence type="ECO:0000256" key="1">
    <source>
        <dbReference type="ARBA" id="ARBA00022603"/>
    </source>
</evidence>
<keyword evidence="4" id="KW-0378">Hydrolase</keyword>